<name>A0A6C1KIF8_XANAU</name>
<dbReference type="RefSeq" id="WP_138399083.1">
    <property type="nucleotide sequence ID" value="NZ_JBAFVI010000024.1"/>
</dbReference>
<dbReference type="EMBL" id="VAUP01000017">
    <property type="protein sequence ID" value="TLX43397.1"/>
    <property type="molecule type" value="Genomic_DNA"/>
</dbReference>
<dbReference type="Gene3D" id="3.90.930.1">
    <property type="match status" value="12"/>
</dbReference>
<dbReference type="OrthoDB" id="6949258at2"/>
<proteinExistence type="predicted"/>
<sequence>MSQNATTSNGASDFVNSLGVSTKSSDYIDAYKNASLVINALDYLNITLVRDSYSQYGQGKEVVDALAAAGIRTDLVVEDYVVSGGEAGLDAYIAALKAFVAEHPGSLIAVEGPNEVNSATFTYNGLTSTEAITAFQRDLYTAIKSDPELSSVVVYNTSVADNSATYSTLGDLGAYSDAANVHAYPNTGRSPDAQMEAAFARAQSAATGDPIVVTETGYSTLSSANGIGTNEDAQAKLILQNMLDAYEDGAGQIYLYELLDTPTLGTGDKPQEASFGLFNADGTPKLAATAIHNLTTILSFGNDGSASTAQDTEFTLTGAPASTHSMVLTKSGDVYDIVVWSDVTVWDDVNDKEIVNPTTTVTVNLGETVTSVRIYDPLNGLTPIATYTNVSSFTIPVSDHPLVIEVGASAAAQETTTTVDSQLTLTSAEFVAQMDKLAQADGLTAVTLTDSHVLDLASVETMQYVTANYGDLLAKIDGGVTFSVSYGQASWRTELLFDANGIQTDRIEYNINNGAVTAKTDYHQDGTIEYYNYVIAGQTYTSQHQVADATGKIVLIERFHADGTLDYIKAVSSDSTQQITTYNAAGQKLSDITIAPDGARTTDSYDPSTGNIIQEIVDSSTEYTTRSYMDGVLTKVISTSKVTGYTDHYLYYVIGQTYTTQHQLIDANGKIWLIERFHADGTLDYTKTISADGTQDTVIYNAAGQKVSEIIIAPNGDRTTDTFDPTDGGLIQETVDTGASSTTDYFINGLLIKTVSINKIENVSDYYYYGITGQAYTSQHQQVDAAGRITLIERWHADGTLDYTKTVAADGTQDTVTYNSVGQKILEVVVSSDGTTTTDTYDSSTGNIIQEIVDSSATYTTRIYTNGVLTKLSTLTKSTGYTDTFTYNITGQTYTSQHVVTDSSGKIWLTERFHADGTLDYTKSVSADGAQDTVTYNAAGQKVGEVLVSSNGTTTTDTFDPSTGKLTQETVDTSATSTTKYWTDGVLMKMVALNLATNVSDFYYYNISGQTYTSQHQQVDATGKITLIERWHADGTLDYTKTFAADGTQDTVTYNSEGNKISEVIISSSGVTTTDTYDPSTGKITLEVVDSYINNTTRNYTGGVLMKVTTLTKATGYADVYTYNIVGQTYTSQHIVTDSSGKVWLTERFHADGTRDYTKAISADGTQDTVTYNAAGQKVSEVIIAPNGDKTTDTFDAASGKLTQATVDTSTTSTTKYWTDGVLMKTVAINKASGLTDYYYYNISGQTYTTQHQQVDSAGKITLIERWHADGTLDYTKTIASDGTTDTVTYNSAGKKITDVIVAPDGTKTTDTFDASTGKIMLEVVDSSTAYTTRNYASGVLTKVTTLNKVTGYTDTYTYNIAGQTYSSQHIVTDSTGKVWLTERWHADGTLDYTKTVAADGATDTLTYNTAGQKVSEIIVAANGDKTTNTFDAASGKLTQATVDTSATSTTKYWTDGVLMKVVAFAKTTGTTDYYNYNISGQSYTTQHQQVDSAGKITMIERWHADGTLDYTKTIAANGATDTVTYNSAGKKIGEVIVASDGTKTTDTYDAATGFVTQEIVDSSTLYTTRTYAAGALTKVTTLTKSTGYTDTYTYSITGQTYTTQHQVADSSGKIWLTERWHADGTLDYTKSVAADGSTDTVTYNSVGKKIGEVIVASDGTKTTDTYDAATGLVTQEIVDSSTQYTTRTYAAGALTKVTTLTKSTGYTDTYTYSITGQTYTTQHQVADSSGKIWLTERWHADGTLDYTKSVAADGSTDTVTYNTVGQKVSEVFVAANGDKTTDTFDATSGTLTQETVDTSTTSTTKYWTDSVLMKTVALDKAAGSTDYYNYNITGQTYTSQHQQIDSTGKITLIERWHSDGTLDYREIPHSDGSKDTWMYDSKGTLLAHYDINVDGSRVVDNYLQDGTGDIRHDTFSKDMVLLLRDYEHSDGTHTVYSYTAGQTIYGGSENDIIYLRNMADNTFHYDGGTDTVVSFNTSSDHISIDQTLAASASDLQLAQTGSDVTVTIDASHAIILKDMQLASVSTSIFVFE</sequence>
<organism evidence="1 2">
    <name type="scientific">Xanthobacter autotrophicus</name>
    <dbReference type="NCBI Taxonomy" id="280"/>
    <lineage>
        <taxon>Bacteria</taxon>
        <taxon>Pseudomonadati</taxon>
        <taxon>Pseudomonadota</taxon>
        <taxon>Alphaproteobacteria</taxon>
        <taxon>Hyphomicrobiales</taxon>
        <taxon>Xanthobacteraceae</taxon>
        <taxon>Xanthobacter</taxon>
    </lineage>
</organism>
<dbReference type="SUPFAM" id="SSF51445">
    <property type="entry name" value="(Trans)glycosidases"/>
    <property type="match status" value="1"/>
</dbReference>
<dbReference type="InterPro" id="IPR017853">
    <property type="entry name" value="GH"/>
</dbReference>
<accession>A0A6C1KIF8</accession>
<evidence type="ECO:0008006" key="3">
    <source>
        <dbReference type="Google" id="ProtNLM"/>
    </source>
</evidence>
<protein>
    <recommendedName>
        <fullName evidence="3">RHS repeat protein</fullName>
    </recommendedName>
</protein>
<gene>
    <name evidence="1" type="ORF">FBQ73_08555</name>
</gene>
<evidence type="ECO:0000313" key="2">
    <source>
        <dbReference type="Proteomes" id="UP000305131"/>
    </source>
</evidence>
<reference evidence="1 2" key="1">
    <citation type="submission" date="2019-05" db="EMBL/GenBank/DDBJ databases">
        <authorList>
            <person name="Zhou X."/>
        </authorList>
    </citation>
    <scope>NUCLEOTIDE SEQUENCE [LARGE SCALE GENOMIC DNA]</scope>
    <source>
        <strain evidence="1 2">DSM 432</strain>
    </source>
</reference>
<dbReference type="Gene3D" id="3.20.20.80">
    <property type="entry name" value="Glycosidases"/>
    <property type="match status" value="1"/>
</dbReference>
<dbReference type="GeneID" id="95773500"/>
<evidence type="ECO:0000313" key="1">
    <source>
        <dbReference type="EMBL" id="TLX43397.1"/>
    </source>
</evidence>
<dbReference type="Proteomes" id="UP000305131">
    <property type="component" value="Unassembled WGS sequence"/>
</dbReference>
<comment type="caution">
    <text evidence="1">The sequence shown here is derived from an EMBL/GenBank/DDBJ whole genome shotgun (WGS) entry which is preliminary data.</text>
</comment>